<feature type="compositionally biased region" description="Polar residues" evidence="1">
    <location>
        <begin position="242"/>
        <end position="251"/>
    </location>
</feature>
<keyword evidence="3" id="KW-1185">Reference proteome</keyword>
<accession>A0AAV9NYD8</accession>
<comment type="caution">
    <text evidence="2">The sequence shown here is derived from an EMBL/GenBank/DDBJ whole genome shotgun (WGS) entry which is preliminary data.</text>
</comment>
<feature type="compositionally biased region" description="Low complexity" evidence="1">
    <location>
        <begin position="281"/>
        <end position="291"/>
    </location>
</feature>
<feature type="compositionally biased region" description="Polar residues" evidence="1">
    <location>
        <begin position="142"/>
        <end position="152"/>
    </location>
</feature>
<dbReference type="GeneID" id="89930981"/>
<feature type="compositionally biased region" description="Polar residues" evidence="1">
    <location>
        <begin position="187"/>
        <end position="207"/>
    </location>
</feature>
<feature type="compositionally biased region" description="Polar residues" evidence="1">
    <location>
        <begin position="376"/>
        <end position="390"/>
    </location>
</feature>
<feature type="compositionally biased region" description="Low complexity" evidence="1">
    <location>
        <begin position="403"/>
        <end position="416"/>
    </location>
</feature>
<dbReference type="AlphaFoldDB" id="A0AAV9NYD8"/>
<feature type="region of interest" description="Disordered" evidence="1">
    <location>
        <begin position="369"/>
        <end position="416"/>
    </location>
</feature>
<dbReference type="RefSeq" id="XP_064655182.1">
    <property type="nucleotide sequence ID" value="XM_064806877.1"/>
</dbReference>
<proteinExistence type="predicted"/>
<dbReference type="EMBL" id="JAVRRT010000018">
    <property type="protein sequence ID" value="KAK5164986.1"/>
    <property type="molecule type" value="Genomic_DNA"/>
</dbReference>
<gene>
    <name evidence="2" type="ORF">LTR77_009651</name>
</gene>
<feature type="compositionally biased region" description="Basic and acidic residues" evidence="1">
    <location>
        <begin position="302"/>
        <end position="315"/>
    </location>
</feature>
<feature type="region of interest" description="Disordered" evidence="1">
    <location>
        <begin position="450"/>
        <end position="514"/>
    </location>
</feature>
<feature type="compositionally biased region" description="Basic and acidic residues" evidence="1">
    <location>
        <begin position="225"/>
        <end position="241"/>
    </location>
</feature>
<evidence type="ECO:0000256" key="1">
    <source>
        <dbReference type="SAM" id="MobiDB-lite"/>
    </source>
</evidence>
<evidence type="ECO:0000313" key="3">
    <source>
        <dbReference type="Proteomes" id="UP001337655"/>
    </source>
</evidence>
<feature type="region of interest" description="Disordered" evidence="1">
    <location>
        <begin position="138"/>
        <end position="348"/>
    </location>
</feature>
<sequence>MDQAAMVARLKEMGAGMMRTNKAHSPVTPPMGLAAPARTWNTNSVPATRSSAASPANNNENVKPAASPAPSAASLATTSTHTDKAFGETRGASLNGSAMTSPSLTRSSLAGTAVAGNTNTNTAFGSAWPTFTPQQMAAARDFQSTATPSGSKSRPGRAQPPPRPTSAASTSALRAPIGPTAARGNGFTASNTTGLHEPTTYSQTGSFQAPAASPRVAPSTSFGSGERERRPYGSTSDRHAQASETTASGSSLLHGRPRVAPPSSAVSSWSNFAANPIEPKPQSAASAAPQSETTRVATAKAAEPKEDPAIKETTEAFKGLSMKHKEDRTDSLANGDKARTTRQVAGINNILSDRAKDAMSNGKAAGRISTPLAGASNGNAVASHSGSTQAVEVKKNEFKVPATDTSSPPTSKKPSIPTQLEALAATRPSSARPPPTTNDVDAAISAHAATVSQTQHVQAKGAEPQQHAATQPKESEPAAYHATTNGETVKRKGKAPVYTQNTPTFTTNGAGTYPHVTTSNGDSIHRHMSPEQVEQVAAPYKLEIAGLERKIIALEHKTEMLRLDAGKVQGDLLWVQGKLDTLIAGETNRMTMGTDNPNFLVNVDTPHGPKQIQVSKTMNVYDLIRRICAHCRLLPALLSDCRISVNGVQVGHIALLGEVGLVDQTADVKFTYGS</sequence>
<name>A0AAV9NYD8_9PEZI</name>
<feature type="compositionally biased region" description="Low complexity" evidence="1">
    <location>
        <begin position="44"/>
        <end position="79"/>
    </location>
</feature>
<evidence type="ECO:0000313" key="2">
    <source>
        <dbReference type="EMBL" id="KAK5164986.1"/>
    </source>
</evidence>
<organism evidence="2 3">
    <name type="scientific">Saxophila tyrrhenica</name>
    <dbReference type="NCBI Taxonomy" id="1690608"/>
    <lineage>
        <taxon>Eukaryota</taxon>
        <taxon>Fungi</taxon>
        <taxon>Dikarya</taxon>
        <taxon>Ascomycota</taxon>
        <taxon>Pezizomycotina</taxon>
        <taxon>Dothideomycetes</taxon>
        <taxon>Dothideomycetidae</taxon>
        <taxon>Mycosphaerellales</taxon>
        <taxon>Extremaceae</taxon>
        <taxon>Saxophila</taxon>
    </lineage>
</organism>
<protein>
    <submittedName>
        <fullName evidence="2">Uncharacterized protein</fullName>
    </submittedName>
</protein>
<feature type="region of interest" description="Disordered" evidence="1">
    <location>
        <begin position="20"/>
        <end position="79"/>
    </location>
</feature>
<feature type="compositionally biased region" description="Low complexity" evidence="1">
    <location>
        <begin position="165"/>
        <end position="176"/>
    </location>
</feature>
<reference evidence="2 3" key="1">
    <citation type="submission" date="2023-08" db="EMBL/GenBank/DDBJ databases">
        <title>Black Yeasts Isolated from many extreme environments.</title>
        <authorList>
            <person name="Coleine C."/>
            <person name="Stajich J.E."/>
            <person name="Selbmann L."/>
        </authorList>
    </citation>
    <scope>NUCLEOTIDE SEQUENCE [LARGE SCALE GENOMIC DNA]</scope>
    <source>
        <strain evidence="2 3">CCFEE 5935</strain>
    </source>
</reference>
<dbReference type="Proteomes" id="UP001337655">
    <property type="component" value="Unassembled WGS sequence"/>
</dbReference>
<feature type="compositionally biased region" description="Polar residues" evidence="1">
    <location>
        <begin position="498"/>
        <end position="514"/>
    </location>
</feature>